<dbReference type="InParanoid" id="D8UE74"/>
<dbReference type="PROSITE" id="PS51257">
    <property type="entry name" value="PROKAR_LIPOPROTEIN"/>
    <property type="match status" value="1"/>
</dbReference>
<dbReference type="GeneID" id="9622725"/>
<proteinExistence type="predicted"/>
<reference evidence="1 2" key="1">
    <citation type="journal article" date="2010" name="Science">
        <title>Genomic analysis of organismal complexity in the multicellular green alga Volvox carteri.</title>
        <authorList>
            <person name="Prochnik S.E."/>
            <person name="Umen J."/>
            <person name="Nedelcu A.M."/>
            <person name="Hallmann A."/>
            <person name="Miller S.M."/>
            <person name="Nishii I."/>
            <person name="Ferris P."/>
            <person name="Kuo A."/>
            <person name="Mitros T."/>
            <person name="Fritz-Laylin L.K."/>
            <person name="Hellsten U."/>
            <person name="Chapman J."/>
            <person name="Simakov O."/>
            <person name="Rensing S.A."/>
            <person name="Terry A."/>
            <person name="Pangilinan J."/>
            <person name="Kapitonov V."/>
            <person name="Jurka J."/>
            <person name="Salamov A."/>
            <person name="Shapiro H."/>
            <person name="Schmutz J."/>
            <person name="Grimwood J."/>
            <person name="Lindquist E."/>
            <person name="Lucas S."/>
            <person name="Grigoriev I.V."/>
            <person name="Schmitt R."/>
            <person name="Kirk D."/>
            <person name="Rokhsar D.S."/>
        </authorList>
    </citation>
    <scope>NUCLEOTIDE SEQUENCE [LARGE SCALE GENOMIC DNA]</scope>
    <source>
        <strain evidence="2">f. Nagariensis / Eve</strain>
    </source>
</reference>
<dbReference type="Proteomes" id="UP000001058">
    <property type="component" value="Unassembled WGS sequence"/>
</dbReference>
<dbReference type="RefSeq" id="XP_002956954.1">
    <property type="nucleotide sequence ID" value="XM_002956908.1"/>
</dbReference>
<dbReference type="KEGG" id="vcn:VOLCADRAFT_98005"/>
<organism evidence="2">
    <name type="scientific">Volvox carteri f. nagariensis</name>
    <dbReference type="NCBI Taxonomy" id="3068"/>
    <lineage>
        <taxon>Eukaryota</taxon>
        <taxon>Viridiplantae</taxon>
        <taxon>Chlorophyta</taxon>
        <taxon>core chlorophytes</taxon>
        <taxon>Chlorophyceae</taxon>
        <taxon>CS clade</taxon>
        <taxon>Chlamydomonadales</taxon>
        <taxon>Volvocaceae</taxon>
        <taxon>Volvox</taxon>
    </lineage>
</organism>
<evidence type="ECO:0000313" key="2">
    <source>
        <dbReference type="Proteomes" id="UP000001058"/>
    </source>
</evidence>
<keyword evidence="2" id="KW-1185">Reference proteome</keyword>
<dbReference type="EMBL" id="GL378388">
    <property type="protein sequence ID" value="EFJ41917.1"/>
    <property type="molecule type" value="Genomic_DNA"/>
</dbReference>
<gene>
    <name evidence="1" type="ORF">VOLCADRAFT_98005</name>
</gene>
<accession>D8UE74</accession>
<dbReference type="AlphaFoldDB" id="D8UE74"/>
<protein>
    <submittedName>
        <fullName evidence="1">Uncharacterized protein</fullName>
    </submittedName>
</protein>
<sequence length="386" mass="40595">MTYLRIAPSFSMICSCGTVVARHWLPAAPKLAALMIVLGDCNDAVDLYREALLFPGPSTMGHLLMQHGLRARAALSRVRKQQPADPQSMLHEQVAHGHDRAECLLGLLEAYCKATGMAANAAKCEVLIFGGATRERKRLVEAEYRLGGAGLRVLTGNETARYLGLHYGPGVQFSACTKQLLTAGRLCDCGAVEDELHVFEECPAYKSIRAKYDGDLVLMGRSMRTTMTEAPPLALARRQLEPCCCFCACGTACVSAGTNATAATAVPPVVRKDTAKISNVAARTGMVNVESVEVVVCLSPLAASPLPPRGGSYSKAAAVGGRSQGCMVHGAARTGSRGGGVATHAGVASGTDLDLEMVLPVPHNSGLVQLVLRAAAWCLASSACFR</sequence>
<name>D8UE74_VOLCA</name>
<evidence type="ECO:0000313" key="1">
    <source>
        <dbReference type="EMBL" id="EFJ41917.1"/>
    </source>
</evidence>